<reference evidence="2 3" key="1">
    <citation type="submission" date="2023-01" db="EMBL/GenBank/DDBJ databases">
        <authorList>
            <person name="Whitehead M."/>
        </authorList>
    </citation>
    <scope>NUCLEOTIDE SEQUENCE [LARGE SCALE GENOMIC DNA]</scope>
</reference>
<dbReference type="InterPro" id="IPR029526">
    <property type="entry name" value="PGBD"/>
</dbReference>
<name>A0AAV0WMU8_9HEMI</name>
<sequence>MALTSELPEGKNFKVYFDNWFSSLQLSVTLKERQIFSIGTVRQDRMGKCPLQLEKEFKKKGRGSYDSKVETENNILSLVRWFDRKSINFLSTYTSVEPLGTFKRWSMSDKKFIEVQRPHVVEEYNKFMGGVDLG</sequence>
<evidence type="ECO:0000313" key="3">
    <source>
        <dbReference type="Proteomes" id="UP001160148"/>
    </source>
</evidence>
<keyword evidence="3" id="KW-1185">Reference proteome</keyword>
<dbReference type="EMBL" id="CARXXK010000002">
    <property type="protein sequence ID" value="CAI6356816.1"/>
    <property type="molecule type" value="Genomic_DNA"/>
</dbReference>
<organism evidence="2 3">
    <name type="scientific">Macrosiphum euphorbiae</name>
    <name type="common">potato aphid</name>
    <dbReference type="NCBI Taxonomy" id="13131"/>
    <lineage>
        <taxon>Eukaryota</taxon>
        <taxon>Metazoa</taxon>
        <taxon>Ecdysozoa</taxon>
        <taxon>Arthropoda</taxon>
        <taxon>Hexapoda</taxon>
        <taxon>Insecta</taxon>
        <taxon>Pterygota</taxon>
        <taxon>Neoptera</taxon>
        <taxon>Paraneoptera</taxon>
        <taxon>Hemiptera</taxon>
        <taxon>Sternorrhyncha</taxon>
        <taxon>Aphidomorpha</taxon>
        <taxon>Aphidoidea</taxon>
        <taxon>Aphididae</taxon>
        <taxon>Macrosiphini</taxon>
        <taxon>Macrosiphum</taxon>
    </lineage>
</organism>
<evidence type="ECO:0000259" key="1">
    <source>
        <dbReference type="Pfam" id="PF13843"/>
    </source>
</evidence>
<dbReference type="Pfam" id="PF13843">
    <property type="entry name" value="DDE_Tnp_1_7"/>
    <property type="match status" value="1"/>
</dbReference>
<dbReference type="Proteomes" id="UP001160148">
    <property type="component" value="Unassembled WGS sequence"/>
</dbReference>
<dbReference type="PANTHER" id="PTHR47272">
    <property type="entry name" value="DDE_TNP_1_7 DOMAIN-CONTAINING PROTEIN"/>
    <property type="match status" value="1"/>
</dbReference>
<gene>
    <name evidence="2" type="ORF">MEUPH1_LOCUS12510</name>
</gene>
<dbReference type="PANTHER" id="PTHR47272:SF1">
    <property type="entry name" value="PIGGYBAC TRANSPOSABLE ELEMENT-DERIVED PROTEIN 3-LIKE"/>
    <property type="match status" value="1"/>
</dbReference>
<accession>A0AAV0WMU8</accession>
<proteinExistence type="predicted"/>
<protein>
    <recommendedName>
        <fullName evidence="1">PiggyBac transposable element-derived protein domain-containing protein</fullName>
    </recommendedName>
</protein>
<dbReference type="AlphaFoldDB" id="A0AAV0WMU8"/>
<comment type="caution">
    <text evidence="2">The sequence shown here is derived from an EMBL/GenBank/DDBJ whole genome shotgun (WGS) entry which is preliminary data.</text>
</comment>
<evidence type="ECO:0000313" key="2">
    <source>
        <dbReference type="EMBL" id="CAI6356816.1"/>
    </source>
</evidence>
<feature type="domain" description="PiggyBac transposable element-derived protein" evidence="1">
    <location>
        <begin position="2"/>
        <end position="132"/>
    </location>
</feature>